<gene>
    <name evidence="3" type="ORF">TeGR_g1603</name>
</gene>
<keyword evidence="2" id="KW-0472">Membrane</keyword>
<keyword evidence="2" id="KW-1133">Transmembrane helix</keyword>
<protein>
    <recommendedName>
        <fullName evidence="5">Neurotransmitter-gated ion-channel ligand-binding domain-containing protein</fullName>
    </recommendedName>
</protein>
<comment type="subcellular location">
    <subcellularLocation>
        <location evidence="1">Membrane</location>
        <topology evidence="1">Multi-pass membrane protein</topology>
    </subcellularLocation>
</comment>
<dbReference type="Gene3D" id="1.20.58.390">
    <property type="entry name" value="Neurotransmitter-gated ion-channel transmembrane domain"/>
    <property type="match status" value="1"/>
</dbReference>
<dbReference type="Proteomes" id="UP001165060">
    <property type="component" value="Unassembled WGS sequence"/>
</dbReference>
<evidence type="ECO:0000256" key="1">
    <source>
        <dbReference type="ARBA" id="ARBA00004141"/>
    </source>
</evidence>
<evidence type="ECO:0008006" key="5">
    <source>
        <dbReference type="Google" id="ProtNLM"/>
    </source>
</evidence>
<keyword evidence="2" id="KW-0812">Transmembrane</keyword>
<organism evidence="3 4">
    <name type="scientific">Tetraparma gracilis</name>
    <dbReference type="NCBI Taxonomy" id="2962635"/>
    <lineage>
        <taxon>Eukaryota</taxon>
        <taxon>Sar</taxon>
        <taxon>Stramenopiles</taxon>
        <taxon>Ochrophyta</taxon>
        <taxon>Bolidophyceae</taxon>
        <taxon>Parmales</taxon>
        <taxon>Triparmaceae</taxon>
        <taxon>Tetraparma</taxon>
    </lineage>
</organism>
<comment type="caution">
    <text evidence="3">The sequence shown here is derived from an EMBL/GenBank/DDBJ whole genome shotgun (WGS) entry which is preliminary data.</text>
</comment>
<reference evidence="3 4" key="1">
    <citation type="journal article" date="2023" name="Commun. Biol.">
        <title>Genome analysis of Parmales, the sister group of diatoms, reveals the evolutionary specialization of diatoms from phago-mixotrophs to photoautotrophs.</title>
        <authorList>
            <person name="Ban H."/>
            <person name="Sato S."/>
            <person name="Yoshikawa S."/>
            <person name="Yamada K."/>
            <person name="Nakamura Y."/>
            <person name="Ichinomiya M."/>
            <person name="Sato N."/>
            <person name="Blanc-Mathieu R."/>
            <person name="Endo H."/>
            <person name="Kuwata A."/>
            <person name="Ogata H."/>
        </authorList>
    </citation>
    <scope>NUCLEOTIDE SEQUENCE [LARGE SCALE GENOMIC DNA]</scope>
</reference>
<evidence type="ECO:0000313" key="3">
    <source>
        <dbReference type="EMBL" id="GMI43166.1"/>
    </source>
</evidence>
<dbReference type="SUPFAM" id="SSF90112">
    <property type="entry name" value="Neurotransmitter-gated ion-channel transmembrane pore"/>
    <property type="match status" value="1"/>
</dbReference>
<dbReference type="PANTHER" id="PTHR18945">
    <property type="entry name" value="NEUROTRANSMITTER GATED ION CHANNEL"/>
    <property type="match status" value="1"/>
</dbReference>
<dbReference type="InterPro" id="IPR036734">
    <property type="entry name" value="Neur_chan_lig-bd_sf"/>
</dbReference>
<feature type="transmembrane region" description="Helical" evidence="2">
    <location>
        <begin position="399"/>
        <end position="424"/>
    </location>
</feature>
<name>A0ABQ6N8Z8_9STRA</name>
<dbReference type="Gene3D" id="2.70.170.10">
    <property type="entry name" value="Neurotransmitter-gated ion-channel ligand-binding domain"/>
    <property type="match status" value="1"/>
</dbReference>
<proteinExistence type="predicted"/>
<accession>A0ABQ6N8Z8</accession>
<evidence type="ECO:0000313" key="4">
    <source>
        <dbReference type="Proteomes" id="UP001165060"/>
    </source>
</evidence>
<dbReference type="InterPro" id="IPR036719">
    <property type="entry name" value="Neuro-gated_channel_TM_sf"/>
</dbReference>
<evidence type="ECO:0000256" key="2">
    <source>
        <dbReference type="SAM" id="Phobius"/>
    </source>
</evidence>
<sequence length="543" mass="59883">MSPRSNPHVAALFYNADINGKNWVYISKAELIEYLHFTPGAAMDFISGRTTWLNSLGKNPVEFMQADQSIVLGNTTEVSITFMLENLLSLDEKAGEFEAELMVILTWEDDQIFAACNGAGAYGKFDDGDPCAFFWQPSFLFTNMKLEGHPDSKMWPHVLEDNGLYTVVGTEVRDDMRLSPPSKLAKTSIAQHTYRMRGTFMTDFHYYDFPYDKQKLEIEVAFEGNEVIRRAKFVPRAFAQPIRRGGGDLPLWTTSCIYAESGMHDVSSVALAFQSAQNDPYANYLNELFGPDVSEEVRRYEMTAQNPTNEELTSEEMEAFQTWSTAKLGLIVERIPSFYELNFMLVLVLLVLVSFFSFSLPVMSLDARLSLTLTVVLGLNVFQIVVIDNVPATGYLTRMHLFCLFSTCIVVAVAVENVAVYVAAKRVSRLEKVLAQLGGTAAKDGKSEGGGGGGWNALKRRASGSAAVSDVEGGSPPLPMGGSKLDSMSKAVADKGDVVSMIVFPIVFALLYVWANYLPMGGNEESLACPAPLNMGVTDEAYF</sequence>
<dbReference type="InterPro" id="IPR038050">
    <property type="entry name" value="Neuro_actylchol_rec"/>
</dbReference>
<dbReference type="SUPFAM" id="SSF63712">
    <property type="entry name" value="Nicotinic receptor ligand binding domain-like"/>
    <property type="match status" value="1"/>
</dbReference>
<feature type="transmembrane region" description="Helical" evidence="2">
    <location>
        <begin position="341"/>
        <end position="362"/>
    </location>
</feature>
<dbReference type="InterPro" id="IPR006201">
    <property type="entry name" value="Neur_channel"/>
</dbReference>
<feature type="transmembrane region" description="Helical" evidence="2">
    <location>
        <begin position="498"/>
        <end position="515"/>
    </location>
</feature>
<dbReference type="EMBL" id="BRYB01002331">
    <property type="protein sequence ID" value="GMI43166.1"/>
    <property type="molecule type" value="Genomic_DNA"/>
</dbReference>
<feature type="transmembrane region" description="Helical" evidence="2">
    <location>
        <begin position="369"/>
        <end position="387"/>
    </location>
</feature>
<keyword evidence="4" id="KW-1185">Reference proteome</keyword>